<feature type="signal peptide" evidence="2">
    <location>
        <begin position="1"/>
        <end position="20"/>
    </location>
</feature>
<gene>
    <name evidence="3" type="ORF">HDK90DRAFT_92131</name>
</gene>
<name>A0ABR1YDH3_9PEZI</name>
<evidence type="ECO:0000313" key="4">
    <source>
        <dbReference type="Proteomes" id="UP001492380"/>
    </source>
</evidence>
<protein>
    <recommendedName>
        <fullName evidence="5">Secreted protein</fullName>
    </recommendedName>
</protein>
<reference evidence="3 4" key="1">
    <citation type="submission" date="2024-04" db="EMBL/GenBank/DDBJ databases">
        <title>Phyllosticta paracitricarpa is synonymous to the EU quarantine fungus P. citricarpa based on phylogenomic analyses.</title>
        <authorList>
            <consortium name="Lawrence Berkeley National Laboratory"/>
            <person name="Van Ingen-Buijs V.A."/>
            <person name="Van Westerhoven A.C."/>
            <person name="Haridas S."/>
            <person name="Skiadas P."/>
            <person name="Martin F."/>
            <person name="Groenewald J.Z."/>
            <person name="Crous P.W."/>
            <person name="Seidl M.F."/>
        </authorList>
    </citation>
    <scope>NUCLEOTIDE SEQUENCE [LARGE SCALE GENOMIC DNA]</scope>
    <source>
        <strain evidence="3 4">CBS 123374</strain>
    </source>
</reference>
<evidence type="ECO:0008006" key="5">
    <source>
        <dbReference type="Google" id="ProtNLM"/>
    </source>
</evidence>
<dbReference type="EMBL" id="JBBWRZ010000012">
    <property type="protein sequence ID" value="KAK8224790.1"/>
    <property type="molecule type" value="Genomic_DNA"/>
</dbReference>
<sequence>MHIDMGLLIFAMSVVCPALSSRGHSSRRAMRPPHNQRWTSRRGARSVRLAKGQINMVKKTKNWVKAWVDARNEAGSRRSCFGIHAATASLDDPDPRLNATAKPTRPALTAHHVHPGYLHLCFASPRRTLHHPILSRDLLWRWGLSWLCSSQNVKKLCATRRQSFIHCSIQCAVAVAVSQCVRPPRR</sequence>
<evidence type="ECO:0000313" key="3">
    <source>
        <dbReference type="EMBL" id="KAK8224790.1"/>
    </source>
</evidence>
<accession>A0ABR1YDH3</accession>
<organism evidence="3 4">
    <name type="scientific">Phyllosticta capitalensis</name>
    <dbReference type="NCBI Taxonomy" id="121624"/>
    <lineage>
        <taxon>Eukaryota</taxon>
        <taxon>Fungi</taxon>
        <taxon>Dikarya</taxon>
        <taxon>Ascomycota</taxon>
        <taxon>Pezizomycotina</taxon>
        <taxon>Dothideomycetes</taxon>
        <taxon>Dothideomycetes incertae sedis</taxon>
        <taxon>Botryosphaeriales</taxon>
        <taxon>Phyllostictaceae</taxon>
        <taxon>Phyllosticta</taxon>
    </lineage>
</organism>
<comment type="caution">
    <text evidence="3">The sequence shown here is derived from an EMBL/GenBank/DDBJ whole genome shotgun (WGS) entry which is preliminary data.</text>
</comment>
<evidence type="ECO:0000256" key="2">
    <source>
        <dbReference type="SAM" id="SignalP"/>
    </source>
</evidence>
<feature type="chain" id="PRO_5047246826" description="Secreted protein" evidence="2">
    <location>
        <begin position="21"/>
        <end position="186"/>
    </location>
</feature>
<dbReference type="Proteomes" id="UP001492380">
    <property type="component" value="Unassembled WGS sequence"/>
</dbReference>
<proteinExistence type="predicted"/>
<keyword evidence="2" id="KW-0732">Signal</keyword>
<feature type="region of interest" description="Disordered" evidence="1">
    <location>
        <begin position="21"/>
        <end position="43"/>
    </location>
</feature>
<keyword evidence="4" id="KW-1185">Reference proteome</keyword>
<evidence type="ECO:0000256" key="1">
    <source>
        <dbReference type="SAM" id="MobiDB-lite"/>
    </source>
</evidence>